<dbReference type="InterPro" id="IPR005162">
    <property type="entry name" value="Retrotrans_gag_dom"/>
</dbReference>
<keyword evidence="3" id="KW-1185">Reference proteome</keyword>
<dbReference type="AlphaFoldDB" id="A0AAD9REJ2"/>
<proteinExistence type="predicted"/>
<reference evidence="2" key="2">
    <citation type="journal article" date="2023" name="Commun. Biol.">
        <title>Intrasexual cuticular hydrocarbon dimorphism in a wasp sheds light on hydrocarbon biosynthesis genes in Hymenoptera.</title>
        <authorList>
            <person name="Moris V.C."/>
            <person name="Podsiadlowski L."/>
            <person name="Martin S."/>
            <person name="Oeyen J.P."/>
            <person name="Donath A."/>
            <person name="Petersen M."/>
            <person name="Wilbrandt J."/>
            <person name="Misof B."/>
            <person name="Liedtke D."/>
            <person name="Thamm M."/>
            <person name="Scheiner R."/>
            <person name="Schmitt T."/>
            <person name="Niehuis O."/>
        </authorList>
    </citation>
    <scope>NUCLEOTIDE SEQUENCE</scope>
    <source>
        <strain evidence="2">GBR_01_08_01A</strain>
    </source>
</reference>
<dbReference type="Pfam" id="PF03732">
    <property type="entry name" value="Retrotrans_gag"/>
    <property type="match status" value="1"/>
</dbReference>
<reference evidence="2" key="1">
    <citation type="submission" date="2021-08" db="EMBL/GenBank/DDBJ databases">
        <authorList>
            <person name="Misof B."/>
            <person name="Oliver O."/>
            <person name="Podsiadlowski L."/>
            <person name="Donath A."/>
            <person name="Peters R."/>
            <person name="Mayer C."/>
            <person name="Rust J."/>
            <person name="Gunkel S."/>
            <person name="Lesny P."/>
            <person name="Martin S."/>
            <person name="Oeyen J.P."/>
            <person name="Petersen M."/>
            <person name="Panagiotis P."/>
            <person name="Wilbrandt J."/>
            <person name="Tanja T."/>
        </authorList>
    </citation>
    <scope>NUCLEOTIDE SEQUENCE</scope>
    <source>
        <strain evidence="2">GBR_01_08_01A</strain>
        <tissue evidence="2">Thorax + abdomen</tissue>
    </source>
</reference>
<evidence type="ECO:0000313" key="3">
    <source>
        <dbReference type="Proteomes" id="UP001258017"/>
    </source>
</evidence>
<dbReference type="PANTHER" id="PTHR33223">
    <property type="entry name" value="CCHC-TYPE DOMAIN-CONTAINING PROTEIN"/>
    <property type="match status" value="1"/>
</dbReference>
<comment type="caution">
    <text evidence="2">The sequence shown here is derived from an EMBL/GenBank/DDBJ whole genome shotgun (WGS) entry which is preliminary data.</text>
</comment>
<protein>
    <recommendedName>
        <fullName evidence="1">Retrotransposon gag domain-containing protein</fullName>
    </recommendedName>
</protein>
<dbReference type="Proteomes" id="UP001258017">
    <property type="component" value="Unassembled WGS sequence"/>
</dbReference>
<dbReference type="EMBL" id="JAIFRP010000441">
    <property type="protein sequence ID" value="KAK2578292.1"/>
    <property type="molecule type" value="Genomic_DNA"/>
</dbReference>
<evidence type="ECO:0000259" key="1">
    <source>
        <dbReference type="Pfam" id="PF03732"/>
    </source>
</evidence>
<gene>
    <name evidence="2" type="ORF">KPH14_000918</name>
</gene>
<evidence type="ECO:0000313" key="2">
    <source>
        <dbReference type="EMBL" id="KAK2578292.1"/>
    </source>
</evidence>
<feature type="domain" description="Retrotransposon gag" evidence="1">
    <location>
        <begin position="95"/>
        <end position="183"/>
    </location>
</feature>
<dbReference type="PANTHER" id="PTHR33223:SF6">
    <property type="entry name" value="CCHC-TYPE DOMAIN-CONTAINING PROTEIN"/>
    <property type="match status" value="1"/>
</dbReference>
<name>A0AAD9REJ2_9HYME</name>
<accession>A0AAD9REJ2</accession>
<organism evidence="2 3">
    <name type="scientific">Odynerus spinipes</name>
    <dbReference type="NCBI Taxonomy" id="1348599"/>
    <lineage>
        <taxon>Eukaryota</taxon>
        <taxon>Metazoa</taxon>
        <taxon>Ecdysozoa</taxon>
        <taxon>Arthropoda</taxon>
        <taxon>Hexapoda</taxon>
        <taxon>Insecta</taxon>
        <taxon>Pterygota</taxon>
        <taxon>Neoptera</taxon>
        <taxon>Endopterygota</taxon>
        <taxon>Hymenoptera</taxon>
        <taxon>Apocrita</taxon>
        <taxon>Aculeata</taxon>
        <taxon>Vespoidea</taxon>
        <taxon>Vespidae</taxon>
        <taxon>Eumeninae</taxon>
        <taxon>Odynerus</taxon>
    </lineage>
</organism>
<sequence>MRERRERPTLRLSRTLGASRANSGRADRVREEYGGAWDFPRAEALGSGRLVDQIVRGWRISFSGDDDMTADEFLNRVEEESALVGLTDRELLCVIPALLSDLALDWYRLRRHKWRTWAEFRTAFRARYSSYETQERLRELVRTRTQGIDEKAERYLLQMESLLAKLVPPVPMAEQLSIAYANLRPEYQREIDPREVTSFDKLTELGRQRERT</sequence>